<gene>
    <name evidence="1" type="ORF">AVDCRST_MAG63-946</name>
</gene>
<accession>A0A6J4HT44</accession>
<evidence type="ECO:0000313" key="1">
    <source>
        <dbReference type="EMBL" id="CAA9230308.1"/>
    </source>
</evidence>
<sequence>MIRVNYPVSPLTQIRLRLELATRRTRRALEERRRALRAEARARREARDAYLRLRWQHDLLRERRDYSGFYERYDDLVGLLCGAAHEGVQPWMEEAYRTRREWFCVHYPAIKQTVSAHLDGDPSDGVAGRFGRRACDAFEALFFPATIAVMLQMDGGNLIGRLMRTQTALAAWEESIRRREGAASGVAQG</sequence>
<protein>
    <submittedName>
        <fullName evidence="1">Uncharacterized protein</fullName>
    </submittedName>
</protein>
<dbReference type="EMBL" id="CADCTO010000126">
    <property type="protein sequence ID" value="CAA9230308.1"/>
    <property type="molecule type" value="Genomic_DNA"/>
</dbReference>
<name>A0A6J4HT44_9BACT</name>
<reference evidence="1" key="1">
    <citation type="submission" date="2020-02" db="EMBL/GenBank/DDBJ databases">
        <authorList>
            <person name="Meier V. D."/>
        </authorList>
    </citation>
    <scope>NUCLEOTIDE SEQUENCE</scope>
    <source>
        <strain evidence="1">AVDCRST_MAG63</strain>
    </source>
</reference>
<organism evidence="1">
    <name type="scientific">uncultured Armatimonadetes bacterium</name>
    <dbReference type="NCBI Taxonomy" id="157466"/>
    <lineage>
        <taxon>Bacteria</taxon>
        <taxon>Bacillati</taxon>
        <taxon>Armatimonadota</taxon>
        <taxon>environmental samples</taxon>
    </lineage>
</organism>
<proteinExistence type="predicted"/>
<dbReference type="AlphaFoldDB" id="A0A6J4HT44"/>